<feature type="compositionally biased region" description="Low complexity" evidence="1">
    <location>
        <begin position="49"/>
        <end position="63"/>
    </location>
</feature>
<feature type="chain" id="PRO_5013061039" evidence="2">
    <location>
        <begin position="25"/>
        <end position="152"/>
    </location>
</feature>
<gene>
    <name evidence="3" type="ORF">XA68_11908</name>
</gene>
<reference evidence="3 4" key="2">
    <citation type="journal article" date="2017" name="Sci. Rep.">
        <title>Ant-infecting Ophiocordyceps genomes reveal a high diversity of potential behavioral manipulation genes and a possible major role for enterotoxins.</title>
        <authorList>
            <person name="de Bekker C."/>
            <person name="Ohm R.A."/>
            <person name="Evans H.C."/>
            <person name="Brachmann A."/>
            <person name="Hughes D.P."/>
        </authorList>
    </citation>
    <scope>NUCLEOTIDE SEQUENCE [LARGE SCALE GENOMIC DNA]</scope>
    <source>
        <strain evidence="3 4">SC16a</strain>
    </source>
</reference>
<evidence type="ECO:0000313" key="4">
    <source>
        <dbReference type="Proteomes" id="UP000037136"/>
    </source>
</evidence>
<keyword evidence="4" id="KW-1185">Reference proteome</keyword>
<accession>A0A2A9PFW7</accession>
<proteinExistence type="predicted"/>
<keyword evidence="2" id="KW-0732">Signal</keyword>
<reference evidence="3 4" key="1">
    <citation type="journal article" date="2015" name="BMC Genomics">
        <title>Gene expression during zombie ant biting behavior reflects the complexity underlying fungal parasitic behavioral manipulation.</title>
        <authorList>
            <person name="de Bekker C."/>
            <person name="Ohm R.A."/>
            <person name="Loreto R.G."/>
            <person name="Sebastian A."/>
            <person name="Albert I."/>
            <person name="Merrow M."/>
            <person name="Brachmann A."/>
            <person name="Hughes D.P."/>
        </authorList>
    </citation>
    <scope>NUCLEOTIDE SEQUENCE [LARGE SCALE GENOMIC DNA]</scope>
    <source>
        <strain evidence="3 4">SC16a</strain>
    </source>
</reference>
<protein>
    <submittedName>
        <fullName evidence="3">Uncharacterized protein</fullName>
    </submittedName>
</protein>
<name>A0A2A9PFW7_OPHUN</name>
<feature type="signal peptide" evidence="2">
    <location>
        <begin position="1"/>
        <end position="24"/>
    </location>
</feature>
<evidence type="ECO:0000256" key="1">
    <source>
        <dbReference type="SAM" id="MobiDB-lite"/>
    </source>
</evidence>
<feature type="compositionally biased region" description="Gly residues" evidence="1">
    <location>
        <begin position="64"/>
        <end position="79"/>
    </location>
</feature>
<evidence type="ECO:0000313" key="3">
    <source>
        <dbReference type="EMBL" id="PFH59777.1"/>
    </source>
</evidence>
<dbReference type="Proteomes" id="UP000037136">
    <property type="component" value="Unassembled WGS sequence"/>
</dbReference>
<dbReference type="EMBL" id="LAZP02000174">
    <property type="protein sequence ID" value="PFH59777.1"/>
    <property type="molecule type" value="Genomic_DNA"/>
</dbReference>
<sequence length="152" mass="15451">MLWRSAVAPLFLTVGLLLPSGSKALPTGGSEVSRRWYMPIPTGSGGSPPRGAAGQSSGSNTGTGTIGGLGNPATGGAGTGSHHAPAVGLSVGGNRPALAGGSVAPGPPPTRQHIGEEMHHIFPNRPIRRQPLGFAPSPFWRPWETPTRSGRL</sequence>
<evidence type="ECO:0000256" key="2">
    <source>
        <dbReference type="SAM" id="SignalP"/>
    </source>
</evidence>
<organism evidence="3 4">
    <name type="scientific">Ophiocordyceps unilateralis</name>
    <name type="common">Zombie-ant fungus</name>
    <name type="synonym">Torrubia unilateralis</name>
    <dbReference type="NCBI Taxonomy" id="268505"/>
    <lineage>
        <taxon>Eukaryota</taxon>
        <taxon>Fungi</taxon>
        <taxon>Dikarya</taxon>
        <taxon>Ascomycota</taxon>
        <taxon>Pezizomycotina</taxon>
        <taxon>Sordariomycetes</taxon>
        <taxon>Hypocreomycetidae</taxon>
        <taxon>Hypocreales</taxon>
        <taxon>Ophiocordycipitaceae</taxon>
        <taxon>Ophiocordyceps</taxon>
    </lineage>
</organism>
<comment type="caution">
    <text evidence="3">The sequence shown here is derived from an EMBL/GenBank/DDBJ whole genome shotgun (WGS) entry which is preliminary data.</text>
</comment>
<feature type="region of interest" description="Disordered" evidence="1">
    <location>
        <begin position="22"/>
        <end position="109"/>
    </location>
</feature>
<dbReference type="AlphaFoldDB" id="A0A2A9PFW7"/>
<feature type="region of interest" description="Disordered" evidence="1">
    <location>
        <begin position="133"/>
        <end position="152"/>
    </location>
</feature>